<sequence length="87" mass="10312">MTVDEAKRLRYRQTVYEIGEYNADGTTRRWRVSGAVKTWKRDPTRVRVPIKHGLYANGAIEEWNARYFTTKEPAPQEREKSKALKRK</sequence>
<gene>
    <name evidence="1" type="ORF">LCGC14_0510330</name>
</gene>
<proteinExistence type="predicted"/>
<accession>A0A0F9SJW5</accession>
<comment type="caution">
    <text evidence="1">The sequence shown here is derived from an EMBL/GenBank/DDBJ whole genome shotgun (WGS) entry which is preliminary data.</text>
</comment>
<name>A0A0F9SJW5_9ZZZZ</name>
<protein>
    <submittedName>
        <fullName evidence="1">Uncharacterized protein</fullName>
    </submittedName>
</protein>
<dbReference type="EMBL" id="LAZR01000618">
    <property type="protein sequence ID" value="KKN62622.1"/>
    <property type="molecule type" value="Genomic_DNA"/>
</dbReference>
<dbReference type="AlphaFoldDB" id="A0A0F9SJW5"/>
<reference evidence="1" key="1">
    <citation type="journal article" date="2015" name="Nature">
        <title>Complex archaea that bridge the gap between prokaryotes and eukaryotes.</title>
        <authorList>
            <person name="Spang A."/>
            <person name="Saw J.H."/>
            <person name="Jorgensen S.L."/>
            <person name="Zaremba-Niedzwiedzka K."/>
            <person name="Martijn J."/>
            <person name="Lind A.E."/>
            <person name="van Eijk R."/>
            <person name="Schleper C."/>
            <person name="Guy L."/>
            <person name="Ettema T.J."/>
        </authorList>
    </citation>
    <scope>NUCLEOTIDE SEQUENCE</scope>
</reference>
<organism evidence="1">
    <name type="scientific">marine sediment metagenome</name>
    <dbReference type="NCBI Taxonomy" id="412755"/>
    <lineage>
        <taxon>unclassified sequences</taxon>
        <taxon>metagenomes</taxon>
        <taxon>ecological metagenomes</taxon>
    </lineage>
</organism>
<evidence type="ECO:0000313" key="1">
    <source>
        <dbReference type="EMBL" id="KKN62622.1"/>
    </source>
</evidence>